<keyword evidence="6" id="KW-1185">Reference proteome</keyword>
<proteinExistence type="predicted"/>
<dbReference type="InterPro" id="IPR027417">
    <property type="entry name" value="P-loop_NTPase"/>
</dbReference>
<evidence type="ECO:0000313" key="5">
    <source>
        <dbReference type="EMBL" id="MFC7299562.1"/>
    </source>
</evidence>
<dbReference type="Gene3D" id="3.40.50.300">
    <property type="entry name" value="P-loop containing nucleotide triphosphate hydrolases"/>
    <property type="match status" value="1"/>
</dbReference>
<evidence type="ECO:0000259" key="4">
    <source>
        <dbReference type="PROSITE" id="PS50893"/>
    </source>
</evidence>
<protein>
    <submittedName>
        <fullName evidence="5">ABC transporter ATP-binding protein</fullName>
    </submittedName>
</protein>
<dbReference type="InterPro" id="IPR003593">
    <property type="entry name" value="AAA+_ATPase"/>
</dbReference>
<evidence type="ECO:0000256" key="1">
    <source>
        <dbReference type="ARBA" id="ARBA00022475"/>
    </source>
</evidence>
<dbReference type="RefSeq" id="WP_382235681.1">
    <property type="nucleotide sequence ID" value="NZ_JBHTCC010000003.1"/>
</dbReference>
<dbReference type="InterPro" id="IPR003439">
    <property type="entry name" value="ABC_transporter-like_ATP-bd"/>
</dbReference>
<dbReference type="GO" id="GO:0005524">
    <property type="term" value="F:ATP binding"/>
    <property type="evidence" value="ECO:0007669"/>
    <property type="project" value="UniProtKB-KW"/>
</dbReference>
<dbReference type="EMBL" id="JBHTCC010000003">
    <property type="protein sequence ID" value="MFC7299562.1"/>
    <property type="molecule type" value="Genomic_DNA"/>
</dbReference>
<evidence type="ECO:0000256" key="2">
    <source>
        <dbReference type="ARBA" id="ARBA00022741"/>
    </source>
</evidence>
<sequence>MLHISNLSHRYPHAHVDQLNSLSFRIEAGEHAVLLGSSGSGKSTLLHLIAAILKPQNGSILVAGRDVSTLLPADADRWRGTTVGFMPQKLALVAALNVEENILLAAYASNREQSHARAQHLLDALGLSEKKRAKPHELSQGQRQRVALARALFNRPQLLLADEPTANLDDDSCRAAIDLLLAQANEIGASLVIATHDSRVLAALPLAKTLRLPVHKQQGGGV</sequence>
<dbReference type="PROSITE" id="PS50893">
    <property type="entry name" value="ABC_TRANSPORTER_2"/>
    <property type="match status" value="1"/>
</dbReference>
<gene>
    <name evidence="5" type="ORF">ACFQO0_14050</name>
</gene>
<dbReference type="Pfam" id="PF00005">
    <property type="entry name" value="ABC_tran"/>
    <property type="match status" value="1"/>
</dbReference>
<accession>A0ABW2J8H4</accession>
<keyword evidence="1" id="KW-1003">Cell membrane</keyword>
<keyword evidence="1" id="KW-0472">Membrane</keyword>
<keyword evidence="3 5" id="KW-0067">ATP-binding</keyword>
<dbReference type="PROSITE" id="PS00211">
    <property type="entry name" value="ABC_TRANSPORTER_1"/>
    <property type="match status" value="1"/>
</dbReference>
<name>A0ABW2J8H4_9BURK</name>
<evidence type="ECO:0000256" key="3">
    <source>
        <dbReference type="ARBA" id="ARBA00022840"/>
    </source>
</evidence>
<comment type="caution">
    <text evidence="5">The sequence shown here is derived from an EMBL/GenBank/DDBJ whole genome shotgun (WGS) entry which is preliminary data.</text>
</comment>
<dbReference type="InterPro" id="IPR015854">
    <property type="entry name" value="ABC_transpr_LolD-like"/>
</dbReference>
<organism evidence="5 6">
    <name type="scientific">Herminiimonas aquatilis</name>
    <dbReference type="NCBI Taxonomy" id="345342"/>
    <lineage>
        <taxon>Bacteria</taxon>
        <taxon>Pseudomonadati</taxon>
        <taxon>Pseudomonadota</taxon>
        <taxon>Betaproteobacteria</taxon>
        <taxon>Burkholderiales</taxon>
        <taxon>Oxalobacteraceae</taxon>
        <taxon>Herminiimonas</taxon>
    </lineage>
</organism>
<dbReference type="InterPro" id="IPR017871">
    <property type="entry name" value="ABC_transporter-like_CS"/>
</dbReference>
<dbReference type="PANTHER" id="PTHR24220:SF659">
    <property type="entry name" value="TRANSPORTER, PUTATIVE-RELATED"/>
    <property type="match status" value="1"/>
</dbReference>
<keyword evidence="2" id="KW-0547">Nucleotide-binding</keyword>
<evidence type="ECO:0000313" key="6">
    <source>
        <dbReference type="Proteomes" id="UP001596379"/>
    </source>
</evidence>
<feature type="domain" description="ABC transporter" evidence="4">
    <location>
        <begin position="2"/>
        <end position="222"/>
    </location>
</feature>
<dbReference type="PANTHER" id="PTHR24220">
    <property type="entry name" value="IMPORT ATP-BINDING PROTEIN"/>
    <property type="match status" value="1"/>
</dbReference>
<reference evidence="6" key="1">
    <citation type="journal article" date="2019" name="Int. J. Syst. Evol. Microbiol.">
        <title>The Global Catalogue of Microorganisms (GCM) 10K type strain sequencing project: providing services to taxonomists for standard genome sequencing and annotation.</title>
        <authorList>
            <consortium name="The Broad Institute Genomics Platform"/>
            <consortium name="The Broad Institute Genome Sequencing Center for Infectious Disease"/>
            <person name="Wu L."/>
            <person name="Ma J."/>
        </authorList>
    </citation>
    <scope>NUCLEOTIDE SEQUENCE [LARGE SCALE GENOMIC DNA]</scope>
    <source>
        <strain evidence="6">CCUG 36956</strain>
    </source>
</reference>
<dbReference type="SUPFAM" id="SSF52540">
    <property type="entry name" value="P-loop containing nucleoside triphosphate hydrolases"/>
    <property type="match status" value="1"/>
</dbReference>
<dbReference type="Proteomes" id="UP001596379">
    <property type="component" value="Unassembled WGS sequence"/>
</dbReference>
<dbReference type="SMART" id="SM00382">
    <property type="entry name" value="AAA"/>
    <property type="match status" value="1"/>
</dbReference>